<dbReference type="InterPro" id="IPR032689">
    <property type="entry name" value="TraG-D_C"/>
</dbReference>
<accession>A0A1X7AAL1</accession>
<dbReference type="Pfam" id="PF12696">
    <property type="entry name" value="TraG-D_C"/>
    <property type="match status" value="1"/>
</dbReference>
<reference evidence="3" key="1">
    <citation type="submission" date="2017-03" db="EMBL/GenBank/DDBJ databases">
        <authorList>
            <person name="Rodrigo-Torres L."/>
            <person name="Arahal R.D."/>
            <person name="Lucena T."/>
        </authorList>
    </citation>
    <scope>NUCLEOTIDE SEQUENCE [LARGE SCALE GENOMIC DNA]</scope>
    <source>
        <strain evidence="3">CECT 8370</strain>
    </source>
</reference>
<protein>
    <submittedName>
        <fullName evidence="2">TraM recognition site of TraD and TraG</fullName>
    </submittedName>
</protein>
<evidence type="ECO:0000259" key="1">
    <source>
        <dbReference type="Pfam" id="PF12696"/>
    </source>
</evidence>
<name>A0A1X7AAL1_9RHOB</name>
<dbReference type="Gene3D" id="3.40.50.300">
    <property type="entry name" value="P-loop containing nucleotide triphosphate hydrolases"/>
    <property type="match status" value="1"/>
</dbReference>
<dbReference type="EMBL" id="FWFJ01000061">
    <property type="protein sequence ID" value="SLN74580.1"/>
    <property type="molecule type" value="Genomic_DNA"/>
</dbReference>
<dbReference type="CDD" id="cd01127">
    <property type="entry name" value="TrwB_TraG_TraD_VirD4"/>
    <property type="match status" value="1"/>
</dbReference>
<evidence type="ECO:0000313" key="2">
    <source>
        <dbReference type="EMBL" id="SLN74580.1"/>
    </source>
</evidence>
<dbReference type="AlphaFoldDB" id="A0A1X7AAL1"/>
<keyword evidence="3" id="KW-1185">Reference proteome</keyword>
<dbReference type="Proteomes" id="UP000194012">
    <property type="component" value="Unassembled WGS sequence"/>
</dbReference>
<organism evidence="2 3">
    <name type="scientific">Roseovarius gaetbuli</name>
    <dbReference type="NCBI Taxonomy" id="1356575"/>
    <lineage>
        <taxon>Bacteria</taxon>
        <taxon>Pseudomonadati</taxon>
        <taxon>Pseudomonadota</taxon>
        <taxon>Alphaproteobacteria</taxon>
        <taxon>Rhodobacterales</taxon>
        <taxon>Roseobacteraceae</taxon>
        <taxon>Roseovarius</taxon>
    </lineage>
</organism>
<gene>
    <name evidence="2" type="ORF">ROG8370_03686</name>
</gene>
<evidence type="ECO:0000313" key="3">
    <source>
        <dbReference type="Proteomes" id="UP000194012"/>
    </source>
</evidence>
<proteinExistence type="predicted"/>
<feature type="domain" description="TraD/TraG TraM recognition site" evidence="1">
    <location>
        <begin position="191"/>
        <end position="263"/>
    </location>
</feature>
<sequence length="270" mass="31166">MSRRLEEFIKSAEADARQRMAMLDFRKGEMVSRHKDERGKLWAAHDNRWLAETNERAQRMPRGFSGIWHRLTGQYAKIKAQNEQETLKSWQRDREQKDEMIFTQLEEREALQRDIKRQRSISSQELMELRKEVANFLEVERPDPERSAIRKKQVIVFMVSPLAYSDELALLQNVHLQSFMMSLKEYPGGQPVEFILDEACNAKAALSNLIDDLTLVRGLSARVHLVAQAESQIVTTWGRDAAKTLDAVTDLKQIMGTNSPEEGKRPASLL</sequence>
<dbReference type="InterPro" id="IPR027417">
    <property type="entry name" value="P-loop_NTPase"/>
</dbReference>